<dbReference type="AlphaFoldDB" id="A0A194RPS4"/>
<keyword evidence="1" id="KW-0812">Transmembrane</keyword>
<keyword evidence="1" id="KW-0472">Membrane</keyword>
<dbReference type="EMBL" id="KQ459896">
    <property type="protein sequence ID" value="KPJ19404.1"/>
    <property type="molecule type" value="Genomic_DNA"/>
</dbReference>
<protein>
    <submittedName>
        <fullName evidence="2">Uncharacterized protein</fullName>
    </submittedName>
</protein>
<dbReference type="InParanoid" id="A0A194RPS4"/>
<keyword evidence="1" id="KW-1133">Transmembrane helix</keyword>
<evidence type="ECO:0000313" key="2">
    <source>
        <dbReference type="EMBL" id="KPJ19404.1"/>
    </source>
</evidence>
<name>A0A194RPS4_PAPMA</name>
<organism evidence="2 3">
    <name type="scientific">Papilio machaon</name>
    <name type="common">Old World swallowtail butterfly</name>
    <dbReference type="NCBI Taxonomy" id="76193"/>
    <lineage>
        <taxon>Eukaryota</taxon>
        <taxon>Metazoa</taxon>
        <taxon>Ecdysozoa</taxon>
        <taxon>Arthropoda</taxon>
        <taxon>Hexapoda</taxon>
        <taxon>Insecta</taxon>
        <taxon>Pterygota</taxon>
        <taxon>Neoptera</taxon>
        <taxon>Endopterygota</taxon>
        <taxon>Lepidoptera</taxon>
        <taxon>Glossata</taxon>
        <taxon>Ditrysia</taxon>
        <taxon>Papilionoidea</taxon>
        <taxon>Papilionidae</taxon>
        <taxon>Papilioninae</taxon>
        <taxon>Papilio</taxon>
    </lineage>
</organism>
<keyword evidence="3" id="KW-1185">Reference proteome</keyword>
<dbReference type="FunCoup" id="A0A194RPS4">
    <property type="interactions" value="2"/>
</dbReference>
<gene>
    <name evidence="2" type="ORF">RR48_11031</name>
</gene>
<sequence length="93" mass="10333">MGRLTGNRETRVETHGDKRMFPTMGNVLLSIIWLVILIFIAFWVAGIAAGIYIIVLPFTVCIEPLEGLADFLLSVVQFPKYCAQAMVEGKGFN</sequence>
<reference evidence="2 3" key="1">
    <citation type="journal article" date="2015" name="Nat. Commun.">
        <title>Outbred genome sequencing and CRISPR/Cas9 gene editing in butterflies.</title>
        <authorList>
            <person name="Li X."/>
            <person name="Fan D."/>
            <person name="Zhang W."/>
            <person name="Liu G."/>
            <person name="Zhang L."/>
            <person name="Zhao L."/>
            <person name="Fang X."/>
            <person name="Chen L."/>
            <person name="Dong Y."/>
            <person name="Chen Y."/>
            <person name="Ding Y."/>
            <person name="Zhao R."/>
            <person name="Feng M."/>
            <person name="Zhu Y."/>
            <person name="Feng Y."/>
            <person name="Jiang X."/>
            <person name="Zhu D."/>
            <person name="Xiang H."/>
            <person name="Feng X."/>
            <person name="Li S."/>
            <person name="Wang J."/>
            <person name="Zhang G."/>
            <person name="Kronforst M.R."/>
            <person name="Wang W."/>
        </authorList>
    </citation>
    <scope>NUCLEOTIDE SEQUENCE [LARGE SCALE GENOMIC DNA]</scope>
    <source>
        <strain evidence="2">Ya'a_city_454_Pm</strain>
        <tissue evidence="2">Whole body</tissue>
    </source>
</reference>
<proteinExistence type="predicted"/>
<dbReference type="PANTHER" id="PTHR39948">
    <property type="entry name" value="GEO11419P1"/>
    <property type="match status" value="1"/>
</dbReference>
<evidence type="ECO:0000256" key="1">
    <source>
        <dbReference type="SAM" id="Phobius"/>
    </source>
</evidence>
<evidence type="ECO:0000313" key="3">
    <source>
        <dbReference type="Proteomes" id="UP000053240"/>
    </source>
</evidence>
<dbReference type="Proteomes" id="UP000053240">
    <property type="component" value="Unassembled WGS sequence"/>
</dbReference>
<dbReference type="PANTHER" id="PTHR39948:SF1">
    <property type="entry name" value="GEO11419P1"/>
    <property type="match status" value="1"/>
</dbReference>
<feature type="transmembrane region" description="Helical" evidence="1">
    <location>
        <begin position="27"/>
        <end position="55"/>
    </location>
</feature>
<accession>A0A194RPS4</accession>